<accession>A0ABR6GP69</accession>
<feature type="domain" description="UspA" evidence="2">
    <location>
        <begin position="156"/>
        <end position="298"/>
    </location>
</feature>
<evidence type="ECO:0000313" key="4">
    <source>
        <dbReference type="Proteomes" id="UP000574369"/>
    </source>
</evidence>
<dbReference type="EMBL" id="JACHXO010000002">
    <property type="protein sequence ID" value="MBB3193909.1"/>
    <property type="molecule type" value="Genomic_DNA"/>
</dbReference>
<evidence type="ECO:0000313" key="3">
    <source>
        <dbReference type="EMBL" id="MBB3193909.1"/>
    </source>
</evidence>
<comment type="similarity">
    <text evidence="1">Belongs to the universal stress protein A family.</text>
</comment>
<dbReference type="PRINTS" id="PR01438">
    <property type="entry name" value="UNVRSLSTRESS"/>
</dbReference>
<evidence type="ECO:0000259" key="2">
    <source>
        <dbReference type="Pfam" id="PF00582"/>
    </source>
</evidence>
<feature type="domain" description="UspA" evidence="2">
    <location>
        <begin position="3"/>
        <end position="146"/>
    </location>
</feature>
<dbReference type="PANTHER" id="PTHR46268:SF15">
    <property type="entry name" value="UNIVERSAL STRESS PROTEIN HP_0031"/>
    <property type="match status" value="1"/>
</dbReference>
<dbReference type="InterPro" id="IPR006015">
    <property type="entry name" value="Universal_stress_UspA"/>
</dbReference>
<dbReference type="SUPFAM" id="SSF52402">
    <property type="entry name" value="Adenine nucleotide alpha hydrolases-like"/>
    <property type="match status" value="2"/>
</dbReference>
<evidence type="ECO:0000256" key="1">
    <source>
        <dbReference type="ARBA" id="ARBA00008791"/>
    </source>
</evidence>
<reference evidence="3 4" key="1">
    <citation type="submission" date="2020-08" db="EMBL/GenBank/DDBJ databases">
        <title>Genomic Encyclopedia of Type Strains, Phase III (KMG-III): the genomes of soil and plant-associated and newly described type strains.</title>
        <authorList>
            <person name="Whitman W."/>
        </authorList>
    </citation>
    <scope>NUCLEOTIDE SEQUENCE [LARGE SCALE GENOMIC DNA]</scope>
    <source>
        <strain evidence="3 4">CECT 7247</strain>
    </source>
</reference>
<gene>
    <name evidence="3" type="ORF">FHS28_001294</name>
</gene>
<name>A0ABR6GP69_9BURK</name>
<keyword evidence="4" id="KW-1185">Reference proteome</keyword>
<dbReference type="Pfam" id="PF00582">
    <property type="entry name" value="Usp"/>
    <property type="match status" value="2"/>
</dbReference>
<sequence>MTYRTVMVALDGSPSCAARVDVAIGLAQDFDAHLIGLAPTGLLEPPCEPEAAAVLVESGPSAWAMLMEAAETAATDFRGRCLASRLNSFEAVAEQADVASCFAERAHCVDLLVMSQPDPDHPGHRHDRRVLEQVLLHSARPVLLVPYTHRGPLQWQQMLIGWDDSRESVRAMTDALPLLRRAQKVQLAHWRRVGEAGEGRGESLDGGRGGVGETLNADARSLQRMHSMRQWLAFQGVEAQLQDLVTRLPVGEAMLSAAADLSTDLIVMGAYSHPRWTEALFGGASSTLLDAMTVPVLMSH</sequence>
<protein>
    <submittedName>
        <fullName evidence="3">Nucleotide-binding universal stress UspA family protein</fullName>
    </submittedName>
</protein>
<dbReference type="InterPro" id="IPR006016">
    <property type="entry name" value="UspA"/>
</dbReference>
<dbReference type="Proteomes" id="UP000574369">
    <property type="component" value="Unassembled WGS sequence"/>
</dbReference>
<organism evidence="3 4">
    <name type="scientific">Roseateles terrae</name>
    <dbReference type="NCBI Taxonomy" id="431060"/>
    <lineage>
        <taxon>Bacteria</taxon>
        <taxon>Pseudomonadati</taxon>
        <taxon>Pseudomonadota</taxon>
        <taxon>Betaproteobacteria</taxon>
        <taxon>Burkholderiales</taxon>
        <taxon>Sphaerotilaceae</taxon>
        <taxon>Roseateles</taxon>
    </lineage>
</organism>
<dbReference type="Gene3D" id="3.40.50.12370">
    <property type="match status" value="1"/>
</dbReference>
<dbReference type="PANTHER" id="PTHR46268">
    <property type="entry name" value="STRESS RESPONSE PROTEIN NHAX"/>
    <property type="match status" value="1"/>
</dbReference>
<comment type="caution">
    <text evidence="3">The sequence shown here is derived from an EMBL/GenBank/DDBJ whole genome shotgun (WGS) entry which is preliminary data.</text>
</comment>
<dbReference type="RefSeq" id="WP_088449809.1">
    <property type="nucleotide sequence ID" value="NZ_JACHXO010000002.1"/>
</dbReference>
<dbReference type="CDD" id="cd00293">
    <property type="entry name" value="USP-like"/>
    <property type="match status" value="1"/>
</dbReference>
<proteinExistence type="inferred from homology"/>